<gene>
    <name evidence="21" type="ORF">A6770_01510</name>
</gene>
<sequence length="475" mass="52333">MYDKITPPTTGAKITFKNGEPIVPDNPIIPFIRGDGTGIDIWPAAQKVLDAAVKTAYKGQRQISWFKVYAGDEACDLYGTYQYLPEDTLTAIQEYGVAIKGPLTTPVGGGIRSLNVALRQIFDLYACVRPCRYYAGTPSPHKNPEKLDVIVYRENTEDIYLGIEWRQGSEIGDRLIAILNKELIPATPEHGKKQIPLDAGIGIKPISKKGSQRLVRRAIKHALLLPKHKQQVTLVHKGNIMKYTEGAFRDWGYELATTEFRQETVTERESWILSNKEKNPDLSLEDNARQIEPGFDALTPEKKAQIVKEVENVLNSIWATHGNGQWKDKVLVNDRIADSIFQQIQTRPDEYSILATMNLNGDYLSDAAAAIVGGLGMGPGANIGDVCAIFEATHGTAPKHAGLDRINPGSVILSGVMMLEYLGWQEAADLIKKGLGDAIASSQVTYDLARLLEPPVEPLKCSEFAEAIIQHFGNG</sequence>
<evidence type="ECO:0000256" key="10">
    <source>
        <dbReference type="ARBA" id="ARBA00022857"/>
    </source>
</evidence>
<evidence type="ECO:0000256" key="6">
    <source>
        <dbReference type="ARBA" id="ARBA00022435"/>
    </source>
</evidence>
<dbReference type="SUPFAM" id="SSF53659">
    <property type="entry name" value="Isocitrate/Isopropylmalate dehydrogenase-like"/>
    <property type="match status" value="1"/>
</dbReference>
<dbReference type="InterPro" id="IPR024084">
    <property type="entry name" value="IsoPropMal-DH-like_dom"/>
</dbReference>
<dbReference type="InterPro" id="IPR004439">
    <property type="entry name" value="Isocitrate_DH_NADP_dimer_prok"/>
</dbReference>
<evidence type="ECO:0000256" key="4">
    <source>
        <dbReference type="ARBA" id="ARBA00013013"/>
    </source>
</evidence>
<dbReference type="GO" id="GO:0006099">
    <property type="term" value="P:tricarboxylic acid cycle"/>
    <property type="evidence" value="ECO:0007669"/>
    <property type="project" value="UniProtKB-UniRule"/>
</dbReference>
<protein>
    <recommendedName>
        <fullName evidence="5 19">Isocitrate dehydrogenase [NADP]</fullName>
        <ecNumber evidence="4 19">1.1.1.42</ecNumber>
    </recommendedName>
</protein>
<comment type="caution">
    <text evidence="21">The sequence shown here is derived from an EMBL/GenBank/DDBJ whole genome shotgun (WGS) entry which is preliminary data.</text>
</comment>
<feature type="binding site" evidence="14">
    <location>
        <position position="119"/>
    </location>
    <ligand>
        <name>D-threo-isocitrate</name>
        <dbReference type="ChEBI" id="CHEBI:15562"/>
    </ligand>
</feature>
<evidence type="ECO:0000259" key="20">
    <source>
        <dbReference type="SMART" id="SM01329"/>
    </source>
</evidence>
<evidence type="ECO:0000256" key="12">
    <source>
        <dbReference type="ARBA" id="ARBA00023211"/>
    </source>
</evidence>
<dbReference type="SMART" id="SM01329">
    <property type="entry name" value="Iso_dh"/>
    <property type="match status" value="1"/>
</dbReference>
<feature type="domain" description="Isopropylmalate dehydrogenase-like" evidence="20">
    <location>
        <begin position="28"/>
        <end position="468"/>
    </location>
</feature>
<dbReference type="GO" id="GO:0006097">
    <property type="term" value="P:glyoxylate cycle"/>
    <property type="evidence" value="ECO:0007669"/>
    <property type="project" value="UniProtKB-KW"/>
</dbReference>
<evidence type="ECO:0000256" key="18">
    <source>
        <dbReference type="PIRSR" id="PIRSR604439-5"/>
    </source>
</evidence>
<evidence type="ECO:0000256" key="17">
    <source>
        <dbReference type="PIRSR" id="PIRSR604439-4"/>
    </source>
</evidence>
<evidence type="ECO:0000256" key="5">
    <source>
        <dbReference type="ARBA" id="ARBA00019562"/>
    </source>
</evidence>
<evidence type="ECO:0000256" key="2">
    <source>
        <dbReference type="ARBA" id="ARBA00007769"/>
    </source>
</evidence>
<keyword evidence="9 16" id="KW-0460">Magnesium</keyword>
<evidence type="ECO:0000256" key="3">
    <source>
        <dbReference type="ARBA" id="ARBA00011738"/>
    </source>
</evidence>
<feature type="binding site" evidence="15">
    <location>
        <position position="407"/>
    </location>
    <ligand>
        <name>NADP(+)</name>
        <dbReference type="ChEBI" id="CHEBI:58349"/>
    </ligand>
</feature>
<keyword evidence="11" id="KW-0560">Oxidoreductase</keyword>
<feature type="binding site" evidence="15">
    <location>
        <position position="450"/>
    </location>
    <ligand>
        <name>NADP(+)</name>
        <dbReference type="ChEBI" id="CHEBI:58349"/>
    </ligand>
</feature>
<feature type="binding site" evidence="15">
    <location>
        <position position="446"/>
    </location>
    <ligand>
        <name>NADP(+)</name>
        <dbReference type="ChEBI" id="CHEBI:58349"/>
    </ligand>
</feature>
<dbReference type="GO" id="GO:0000287">
    <property type="term" value="F:magnesium ion binding"/>
    <property type="evidence" value="ECO:0007669"/>
    <property type="project" value="InterPro"/>
</dbReference>
<dbReference type="Pfam" id="PF00180">
    <property type="entry name" value="Iso_dh"/>
    <property type="match status" value="1"/>
</dbReference>
<dbReference type="EC" id="1.1.1.42" evidence="4 19"/>
<keyword evidence="22" id="KW-1185">Reference proteome</keyword>
<dbReference type="InterPro" id="IPR019818">
    <property type="entry name" value="IsoCit/isopropylmalate_DH_CS"/>
</dbReference>
<dbReference type="NCBIfam" id="NF005610">
    <property type="entry name" value="PRK07362.1"/>
    <property type="match status" value="1"/>
</dbReference>
<feature type="binding site" evidence="14">
    <location>
        <position position="115"/>
    </location>
    <ligand>
        <name>D-threo-isocitrate</name>
        <dbReference type="ChEBI" id="CHEBI:15562"/>
    </ligand>
</feature>
<feature type="binding site" evidence="15">
    <location>
        <position position="104"/>
    </location>
    <ligand>
        <name>NADP(+)</name>
        <dbReference type="ChEBI" id="CHEBI:58349"/>
    </ligand>
</feature>
<keyword evidence="8 19" id="KW-0479">Metal-binding</keyword>
<dbReference type="GO" id="GO:0051287">
    <property type="term" value="F:NAD binding"/>
    <property type="evidence" value="ECO:0007669"/>
    <property type="project" value="InterPro"/>
</dbReference>
<comment type="cofactor">
    <cofactor evidence="1">
        <name>Mn(2+)</name>
        <dbReference type="ChEBI" id="CHEBI:29035"/>
    </cofactor>
</comment>
<dbReference type="NCBIfam" id="NF005425">
    <property type="entry name" value="PRK07006.1"/>
    <property type="match status" value="1"/>
</dbReference>
<reference evidence="21" key="1">
    <citation type="submission" date="2016-04" db="EMBL/GenBank/DDBJ databases">
        <authorList>
            <person name="Tabuchi Yagui T.R."/>
        </authorList>
    </citation>
    <scope>NUCLEOTIDE SEQUENCE [LARGE SCALE GENOMIC DNA]</scope>
    <source>
        <strain evidence="21">NIES-26</strain>
    </source>
</reference>
<dbReference type="PANTHER" id="PTHR43504:SF1">
    <property type="entry name" value="ISOCITRATE DEHYDROGENASE [NADP]"/>
    <property type="match status" value="1"/>
</dbReference>
<feature type="binding site" evidence="14">
    <location>
        <position position="113"/>
    </location>
    <ligand>
        <name>D-threo-isocitrate</name>
        <dbReference type="ChEBI" id="CHEBI:15562"/>
    </ligand>
</feature>
<keyword evidence="12 16" id="KW-0464">Manganese</keyword>
<feature type="site" description="Critical for catalysis" evidence="17">
    <location>
        <position position="160"/>
    </location>
</feature>
<feature type="binding site" evidence="16">
    <location>
        <position position="362"/>
    </location>
    <ligand>
        <name>Mg(2+)</name>
        <dbReference type="ChEBI" id="CHEBI:18420"/>
    </ligand>
</feature>
<proteinExistence type="inferred from homology"/>
<keyword evidence="7 19" id="KW-0816">Tricarboxylic acid cycle</keyword>
<organism evidence="21 22">
    <name type="scientific">Nostoc minutum NIES-26</name>
    <dbReference type="NCBI Taxonomy" id="1844469"/>
    <lineage>
        <taxon>Bacteria</taxon>
        <taxon>Bacillati</taxon>
        <taxon>Cyanobacteriota</taxon>
        <taxon>Cyanophyceae</taxon>
        <taxon>Nostocales</taxon>
        <taxon>Nostocaceae</taxon>
        <taxon>Nostoc</taxon>
    </lineage>
</organism>
<evidence type="ECO:0000256" key="13">
    <source>
        <dbReference type="ARBA" id="ARBA00023554"/>
    </source>
</evidence>
<dbReference type="AlphaFoldDB" id="A0A367R0L7"/>
<feature type="modified residue" description="Phosphoserine" evidence="18">
    <location>
        <position position="113"/>
    </location>
</feature>
<feature type="site" description="Critical for catalysis" evidence="17">
    <location>
        <position position="237"/>
    </location>
</feature>
<accession>A0A367R0L7</accession>
<evidence type="ECO:0000256" key="1">
    <source>
        <dbReference type="ARBA" id="ARBA00001936"/>
    </source>
</evidence>
<feature type="modified residue" description="N6-acetyllysine" evidence="18">
    <location>
        <position position="142"/>
    </location>
</feature>
<keyword evidence="10 15" id="KW-0521">NADP</keyword>
<comment type="similarity">
    <text evidence="2">Belongs to the isocitrate and isopropylmalate dehydrogenases family.</text>
</comment>
<dbReference type="GO" id="GO:0004450">
    <property type="term" value="F:isocitrate dehydrogenase (NADP+) activity"/>
    <property type="evidence" value="ECO:0007669"/>
    <property type="project" value="UniProtKB-UniRule"/>
</dbReference>
<evidence type="ECO:0000313" key="22">
    <source>
        <dbReference type="Proteomes" id="UP000252107"/>
    </source>
</evidence>
<comment type="catalytic activity">
    <reaction evidence="13">
        <text>D-threo-isocitrate + NADP(+) = 2-oxoglutarate + CO2 + NADPH</text>
        <dbReference type="Rhea" id="RHEA:19629"/>
        <dbReference type="ChEBI" id="CHEBI:15562"/>
        <dbReference type="ChEBI" id="CHEBI:16526"/>
        <dbReference type="ChEBI" id="CHEBI:16810"/>
        <dbReference type="ChEBI" id="CHEBI:57783"/>
        <dbReference type="ChEBI" id="CHEBI:58349"/>
        <dbReference type="EC" id="1.1.1.42"/>
    </reaction>
</comment>
<dbReference type="NCBIfam" id="TIGR00183">
    <property type="entry name" value="prok_nadp_idh"/>
    <property type="match status" value="1"/>
</dbReference>
<evidence type="ECO:0000256" key="19">
    <source>
        <dbReference type="RuleBase" id="RU004446"/>
    </source>
</evidence>
<evidence type="ECO:0000256" key="7">
    <source>
        <dbReference type="ARBA" id="ARBA00022532"/>
    </source>
</evidence>
<evidence type="ECO:0000256" key="15">
    <source>
        <dbReference type="PIRSR" id="PIRSR604439-2"/>
    </source>
</evidence>
<dbReference type="EMBL" id="LXQD01000295">
    <property type="protein sequence ID" value="RCJ29094.1"/>
    <property type="molecule type" value="Genomic_DNA"/>
</dbReference>
<evidence type="ECO:0000313" key="21">
    <source>
        <dbReference type="EMBL" id="RCJ29094.1"/>
    </source>
</evidence>
<comment type="cofactor">
    <cofactor evidence="16">
        <name>Mg(2+)</name>
        <dbReference type="ChEBI" id="CHEBI:18420"/>
    </cofactor>
    <cofactor evidence="16">
        <name>Mn(2+)</name>
        <dbReference type="ChEBI" id="CHEBI:29035"/>
    </cofactor>
    <text evidence="16">Binds 1 Mg(2+) or Mn(2+) ion per subunit.</text>
</comment>
<dbReference type="PROSITE" id="PS00470">
    <property type="entry name" value="IDH_IMDH"/>
    <property type="match status" value="1"/>
</dbReference>
<keyword evidence="6 19" id="KW-0329">Glyoxylate bypass</keyword>
<name>A0A367R0L7_9NOSO</name>
<feature type="modified residue" description="N6-succinyllysine" evidence="18">
    <location>
        <position position="100"/>
    </location>
</feature>
<evidence type="ECO:0000256" key="14">
    <source>
        <dbReference type="PIRSR" id="PIRSR604439-1"/>
    </source>
</evidence>
<dbReference type="PANTHER" id="PTHR43504">
    <property type="entry name" value="ISOCITRATE DEHYDROGENASE [NADP]"/>
    <property type="match status" value="1"/>
</dbReference>
<dbReference type="Proteomes" id="UP000252107">
    <property type="component" value="Unassembled WGS sequence"/>
</dbReference>
<evidence type="ECO:0000256" key="8">
    <source>
        <dbReference type="ARBA" id="ARBA00022723"/>
    </source>
</evidence>
<evidence type="ECO:0000256" key="16">
    <source>
        <dbReference type="PIRSR" id="PIRSR604439-3"/>
    </source>
</evidence>
<feature type="binding site" evidence="14">
    <location>
        <position position="129"/>
    </location>
    <ligand>
        <name>D-threo-isocitrate</name>
        <dbReference type="ChEBI" id="CHEBI:15562"/>
    </ligand>
</feature>
<feature type="binding site" evidence="14">
    <location>
        <position position="153"/>
    </location>
    <ligand>
        <name>D-threo-isocitrate</name>
        <dbReference type="ChEBI" id="CHEBI:15562"/>
    </ligand>
</feature>
<evidence type="ECO:0000256" key="11">
    <source>
        <dbReference type="ARBA" id="ARBA00023002"/>
    </source>
</evidence>
<comment type="subunit">
    <text evidence="3">Homodimer.</text>
</comment>
<dbReference type="Gene3D" id="3.40.718.10">
    <property type="entry name" value="Isopropylmalate Dehydrogenase"/>
    <property type="match status" value="2"/>
</dbReference>
<evidence type="ECO:0000256" key="9">
    <source>
        <dbReference type="ARBA" id="ARBA00022842"/>
    </source>
</evidence>